<dbReference type="PANTHER" id="PTHR39166:SF1">
    <property type="entry name" value="BLL1166 PROTEIN"/>
    <property type="match status" value="1"/>
</dbReference>
<reference evidence="1 2" key="1">
    <citation type="submission" date="2020-03" db="EMBL/GenBank/DDBJ databases">
        <title>Roseomonas selenitidurans sp. nov. isolated from soil.</title>
        <authorList>
            <person name="Liu H."/>
        </authorList>
    </citation>
    <scope>NUCLEOTIDE SEQUENCE [LARGE SCALE GENOMIC DNA]</scope>
    <source>
        <strain evidence="1 2">JCM 15073</strain>
    </source>
</reference>
<protein>
    <submittedName>
        <fullName evidence="1">Nucleotidyltransferase family protein</fullName>
    </submittedName>
</protein>
<dbReference type="PANTHER" id="PTHR39166">
    <property type="entry name" value="BLL1166 PROTEIN"/>
    <property type="match status" value="1"/>
</dbReference>
<gene>
    <name evidence="1" type="ORF">HB662_26615</name>
</gene>
<dbReference type="InterPro" id="IPR009267">
    <property type="entry name" value="NTP_transf_6"/>
</dbReference>
<evidence type="ECO:0000313" key="2">
    <source>
        <dbReference type="Proteomes" id="UP000765160"/>
    </source>
</evidence>
<name>A0ABX1F828_9PROT</name>
<dbReference type="Proteomes" id="UP000765160">
    <property type="component" value="Unassembled WGS sequence"/>
</dbReference>
<dbReference type="EMBL" id="JAAVTX010000009">
    <property type="protein sequence ID" value="NKE48376.1"/>
    <property type="molecule type" value="Genomic_DNA"/>
</dbReference>
<dbReference type="RefSeq" id="WP_168054697.1">
    <property type="nucleotide sequence ID" value="NZ_JAATJR010000009.1"/>
</dbReference>
<sequence length="177" mass="18710">MTAARVAAMLAASPGHRDALQALALAGPRGGWLGAGFVRNTVWDMLCGRAPEVTALDDLDVVHLDHASADAVFEAALRAARPGLRWSVKNQARMAARHGHAPYPDLAAALARWPETATAVAARCATGGIEILAPHGVADLLGLVLRSPPRGDPAVLRARMAAKGWLQRWPDLRVITD</sequence>
<dbReference type="Pfam" id="PF06042">
    <property type="entry name" value="NTP_transf_6"/>
    <property type="match status" value="1"/>
</dbReference>
<organism evidence="1 2">
    <name type="scientific">Falsiroseomonas frigidaquae</name>
    <dbReference type="NCBI Taxonomy" id="487318"/>
    <lineage>
        <taxon>Bacteria</taxon>
        <taxon>Pseudomonadati</taxon>
        <taxon>Pseudomonadota</taxon>
        <taxon>Alphaproteobacteria</taxon>
        <taxon>Acetobacterales</taxon>
        <taxon>Roseomonadaceae</taxon>
        <taxon>Falsiroseomonas</taxon>
    </lineage>
</organism>
<proteinExistence type="predicted"/>
<comment type="caution">
    <text evidence="1">The sequence shown here is derived from an EMBL/GenBank/DDBJ whole genome shotgun (WGS) entry which is preliminary data.</text>
</comment>
<accession>A0ABX1F828</accession>
<keyword evidence="2" id="KW-1185">Reference proteome</keyword>
<evidence type="ECO:0000313" key="1">
    <source>
        <dbReference type="EMBL" id="NKE48376.1"/>
    </source>
</evidence>